<dbReference type="EMBL" id="QXGH01000024">
    <property type="protein sequence ID" value="RHW25421.1"/>
    <property type="molecule type" value="Genomic_DNA"/>
</dbReference>
<proteinExistence type="predicted"/>
<name>A0A417XYH9_9ACTN</name>
<protein>
    <recommendedName>
        <fullName evidence="3">DUF2059 domain-containing protein</fullName>
    </recommendedName>
</protein>
<dbReference type="Proteomes" id="UP000283644">
    <property type="component" value="Unassembled WGS sequence"/>
</dbReference>
<sequence length="104" mass="11665">MFHLNDDLLVELGLGALGAEDKRSILAHMYETLELRVGMELARQMTNAQLDEFEVFIDNDDQEGSLAWLSEHFPHYRQVVAETFDDLKAEIKGQATAILAEAGS</sequence>
<dbReference type="RefSeq" id="WP_118926936.1">
    <property type="nucleotide sequence ID" value="NZ_QXGH01000024.1"/>
</dbReference>
<dbReference type="Pfam" id="PF18908">
    <property type="entry name" value="DUF5663"/>
    <property type="match status" value="1"/>
</dbReference>
<evidence type="ECO:0000313" key="2">
    <source>
        <dbReference type="Proteomes" id="UP000283644"/>
    </source>
</evidence>
<accession>A0A417XYH9</accession>
<reference evidence="1 2" key="1">
    <citation type="submission" date="2018-09" db="EMBL/GenBank/DDBJ databases">
        <title>Genome sequencing of Nocardioides immobilis CCTCC AB 2017083 for comparison to Nocardioides silvaticus.</title>
        <authorList>
            <person name="Li C."/>
            <person name="Wang G."/>
        </authorList>
    </citation>
    <scope>NUCLEOTIDE SEQUENCE [LARGE SCALE GENOMIC DNA]</scope>
    <source>
        <strain evidence="1 2">CCTCC AB 2017083</strain>
    </source>
</reference>
<keyword evidence="2" id="KW-1185">Reference proteome</keyword>
<evidence type="ECO:0000313" key="1">
    <source>
        <dbReference type="EMBL" id="RHW25421.1"/>
    </source>
</evidence>
<organism evidence="1 2">
    <name type="scientific">Nocardioides immobilis</name>
    <dbReference type="NCBI Taxonomy" id="2049295"/>
    <lineage>
        <taxon>Bacteria</taxon>
        <taxon>Bacillati</taxon>
        <taxon>Actinomycetota</taxon>
        <taxon>Actinomycetes</taxon>
        <taxon>Propionibacteriales</taxon>
        <taxon>Nocardioidaceae</taxon>
        <taxon>Nocardioides</taxon>
    </lineage>
</organism>
<comment type="caution">
    <text evidence="1">The sequence shown here is derived from an EMBL/GenBank/DDBJ whole genome shotgun (WGS) entry which is preliminary data.</text>
</comment>
<evidence type="ECO:0008006" key="3">
    <source>
        <dbReference type="Google" id="ProtNLM"/>
    </source>
</evidence>
<dbReference type="InterPro" id="IPR043722">
    <property type="entry name" value="DUF5663"/>
</dbReference>
<dbReference type="OrthoDB" id="3867284at2"/>
<gene>
    <name evidence="1" type="ORF">D0Z08_19535</name>
</gene>
<dbReference type="AlphaFoldDB" id="A0A417XYH9"/>